<feature type="transmembrane region" description="Helical" evidence="6">
    <location>
        <begin position="244"/>
        <end position="267"/>
    </location>
</feature>
<reference evidence="7 8" key="1">
    <citation type="submission" date="2018-01" db="EMBL/GenBank/DDBJ databases">
        <title>Glutamicibacter soli strain NHPC-3 Whole genome sequence and assembly.</title>
        <authorList>
            <person name="Choudhury P."/>
            <person name="Gupta D."/>
            <person name="Sengupta K."/>
            <person name="Jawed A."/>
            <person name="Sultana N."/>
            <person name="Saha P."/>
        </authorList>
    </citation>
    <scope>NUCLEOTIDE SEQUENCE [LARGE SCALE GENOMIC DNA]</scope>
    <source>
        <strain evidence="7 8">NHPC-3</strain>
    </source>
</reference>
<organism evidence="7 8">
    <name type="scientific">Glutamicibacter soli</name>
    <dbReference type="NCBI Taxonomy" id="453836"/>
    <lineage>
        <taxon>Bacteria</taxon>
        <taxon>Bacillati</taxon>
        <taxon>Actinomycetota</taxon>
        <taxon>Actinomycetes</taxon>
        <taxon>Micrococcales</taxon>
        <taxon>Micrococcaceae</taxon>
        <taxon>Glutamicibacter</taxon>
    </lineage>
</organism>
<keyword evidence="3 6" id="KW-0812">Transmembrane</keyword>
<feature type="transmembrane region" description="Helical" evidence="6">
    <location>
        <begin position="376"/>
        <end position="394"/>
    </location>
</feature>
<comment type="subcellular location">
    <subcellularLocation>
        <location evidence="1">Cell membrane</location>
        <topology evidence="1">Multi-pass membrane protein</topology>
    </subcellularLocation>
</comment>
<gene>
    <name evidence="7" type="ORF">C1H84_06190</name>
</gene>
<feature type="transmembrane region" description="Helical" evidence="6">
    <location>
        <begin position="52"/>
        <end position="76"/>
    </location>
</feature>
<evidence type="ECO:0000256" key="4">
    <source>
        <dbReference type="ARBA" id="ARBA00022989"/>
    </source>
</evidence>
<evidence type="ECO:0000313" key="8">
    <source>
        <dbReference type="Proteomes" id="UP000252167"/>
    </source>
</evidence>
<feature type="transmembrane region" description="Helical" evidence="6">
    <location>
        <begin position="213"/>
        <end position="232"/>
    </location>
</feature>
<feature type="transmembrane region" description="Helical" evidence="6">
    <location>
        <begin position="279"/>
        <end position="303"/>
    </location>
</feature>
<dbReference type="Proteomes" id="UP000252167">
    <property type="component" value="Unassembled WGS sequence"/>
</dbReference>
<dbReference type="GO" id="GO:0005886">
    <property type="term" value="C:plasma membrane"/>
    <property type="evidence" value="ECO:0007669"/>
    <property type="project" value="UniProtKB-SubCell"/>
</dbReference>
<evidence type="ECO:0000256" key="2">
    <source>
        <dbReference type="ARBA" id="ARBA00022475"/>
    </source>
</evidence>
<keyword evidence="4 6" id="KW-1133">Transmembrane helix</keyword>
<dbReference type="AlphaFoldDB" id="A0A365YJW7"/>
<proteinExistence type="predicted"/>
<protein>
    <submittedName>
        <fullName evidence="7">Ribonuclease BN</fullName>
    </submittedName>
</protein>
<evidence type="ECO:0000256" key="6">
    <source>
        <dbReference type="SAM" id="Phobius"/>
    </source>
</evidence>
<keyword evidence="8" id="KW-1185">Reference proteome</keyword>
<accession>A0A365YJW7</accession>
<evidence type="ECO:0000256" key="1">
    <source>
        <dbReference type="ARBA" id="ARBA00004651"/>
    </source>
</evidence>
<comment type="caution">
    <text evidence="7">The sequence shown here is derived from an EMBL/GenBank/DDBJ whole genome shotgun (WGS) entry which is preliminary data.</text>
</comment>
<feature type="transmembrane region" description="Helical" evidence="6">
    <location>
        <begin position="169"/>
        <end position="193"/>
    </location>
</feature>
<evidence type="ECO:0000256" key="5">
    <source>
        <dbReference type="ARBA" id="ARBA00023136"/>
    </source>
</evidence>
<dbReference type="EMBL" id="POAF01000002">
    <property type="protein sequence ID" value="RBM03001.1"/>
    <property type="molecule type" value="Genomic_DNA"/>
</dbReference>
<dbReference type="InterPro" id="IPR017039">
    <property type="entry name" value="Virul_fac_BrkB"/>
</dbReference>
<sequence>MQRQEPGIGQQRKLMPMTKRSAKDRLREAYLCYPRAVREFFRNDGLDGGASLSFYMVLAMFPGLLALISLLTLAGATESGTEWMLEVLHMALAPNGEALTGDSKQLLDTAEQLLDTLAEHAAGTTLAIVAGSLGALWSTSAYVAAFGRSMNRLHGATEGRPQWKRRPQMFLITLLIMVLAVITMVLLVASGSVAQALGNIFGLGDSFVTIFNLAKPPALLVVFLLVLALLYYYTPNVKRPRFQWFSPGTVTAMFILGLSMAGFSIYLSNFANYSATYGAIGGVIVLIVACWVSNIALILGALVDIEFIRLRQLRTGMPSAEEVQLPLRDSTLVAKKSLSNYRDLVQAQEIRIKHGGDPLQDMAVDPEGKTKRKAKVAPIVLVAAAAWAVTRWATKKSVGKHASEKSD</sequence>
<dbReference type="Pfam" id="PF03631">
    <property type="entry name" value="Virul_fac_BrkB"/>
    <property type="match status" value="1"/>
</dbReference>
<evidence type="ECO:0000313" key="7">
    <source>
        <dbReference type="EMBL" id="RBM03001.1"/>
    </source>
</evidence>
<dbReference type="PANTHER" id="PTHR30213:SF0">
    <property type="entry name" value="UPF0761 MEMBRANE PROTEIN YIHY"/>
    <property type="match status" value="1"/>
</dbReference>
<feature type="transmembrane region" description="Helical" evidence="6">
    <location>
        <begin position="126"/>
        <end position="148"/>
    </location>
</feature>
<evidence type="ECO:0000256" key="3">
    <source>
        <dbReference type="ARBA" id="ARBA00022692"/>
    </source>
</evidence>
<keyword evidence="2" id="KW-1003">Cell membrane</keyword>
<keyword evidence="5 6" id="KW-0472">Membrane</keyword>
<dbReference type="PANTHER" id="PTHR30213">
    <property type="entry name" value="INNER MEMBRANE PROTEIN YHJD"/>
    <property type="match status" value="1"/>
</dbReference>
<name>A0A365YJW7_9MICC</name>